<evidence type="ECO:0000256" key="4">
    <source>
        <dbReference type="ARBA" id="ARBA00022723"/>
    </source>
</evidence>
<dbReference type="GO" id="GO:0016462">
    <property type="term" value="F:pyrophosphatase activity"/>
    <property type="evidence" value="ECO:0007669"/>
    <property type="project" value="InterPro"/>
</dbReference>
<evidence type="ECO:0000256" key="1">
    <source>
        <dbReference type="ARBA" id="ARBA00001936"/>
    </source>
</evidence>
<organism evidence="9 10">
    <name type="scientific">Coptis chinensis</name>
    <dbReference type="NCBI Taxonomy" id="261450"/>
    <lineage>
        <taxon>Eukaryota</taxon>
        <taxon>Viridiplantae</taxon>
        <taxon>Streptophyta</taxon>
        <taxon>Embryophyta</taxon>
        <taxon>Tracheophyta</taxon>
        <taxon>Spermatophyta</taxon>
        <taxon>Magnoliopsida</taxon>
        <taxon>Ranunculales</taxon>
        <taxon>Ranunculaceae</taxon>
        <taxon>Coptidoideae</taxon>
        <taxon>Coptis</taxon>
    </lineage>
</organism>
<evidence type="ECO:0000313" key="10">
    <source>
        <dbReference type="Proteomes" id="UP000631114"/>
    </source>
</evidence>
<proteinExistence type="inferred from homology"/>
<evidence type="ECO:0000256" key="7">
    <source>
        <dbReference type="ARBA" id="ARBA00023211"/>
    </source>
</evidence>
<evidence type="ECO:0000256" key="2">
    <source>
        <dbReference type="ARBA" id="ARBA00001946"/>
    </source>
</evidence>
<protein>
    <recommendedName>
        <fullName evidence="8">Nudix hydrolase domain-containing protein</fullName>
    </recommendedName>
</protein>
<dbReference type="PANTHER" id="PTHR12629:SF15">
    <property type="entry name" value="NUDIX HYDROLASE 4"/>
    <property type="match status" value="1"/>
</dbReference>
<sequence>MVSMISRTGRQLQRYNQGCRQVVGCIPYRYKSGTSNDKELEVLLISSQKGQSKMMFPKGGWEIDESIEEAAARETFEEAGVQGDVEFELGNWMFKSKRYGTFYEGFMFSLLVTEQLACWPERDVRTRRWMTVGEARDVCQHVWMKEALDELVCRLTSSKQPEEDVSHCSLS</sequence>
<dbReference type="Pfam" id="PF00293">
    <property type="entry name" value="NUDIX"/>
    <property type="match status" value="1"/>
</dbReference>
<dbReference type="GO" id="GO:0005737">
    <property type="term" value="C:cytoplasm"/>
    <property type="evidence" value="ECO:0007669"/>
    <property type="project" value="TreeGrafter"/>
</dbReference>
<dbReference type="InterPro" id="IPR020084">
    <property type="entry name" value="NUDIX_hydrolase_CS"/>
</dbReference>
<evidence type="ECO:0000313" key="9">
    <source>
        <dbReference type="EMBL" id="KAF9592493.1"/>
    </source>
</evidence>
<keyword evidence="6" id="KW-0460">Magnesium</keyword>
<dbReference type="PANTHER" id="PTHR12629">
    <property type="entry name" value="DIPHOSPHOINOSITOL POLYPHOSPHATE PHOSPHOHYDROLASE"/>
    <property type="match status" value="1"/>
</dbReference>
<comment type="cofactor">
    <cofactor evidence="1">
        <name>Mn(2+)</name>
        <dbReference type="ChEBI" id="CHEBI:29035"/>
    </cofactor>
</comment>
<dbReference type="CDD" id="cd04666">
    <property type="entry name" value="NUDIX_DIPP2_like_Nudt4"/>
    <property type="match status" value="1"/>
</dbReference>
<keyword evidence="5" id="KW-0378">Hydrolase</keyword>
<dbReference type="GO" id="GO:0046872">
    <property type="term" value="F:metal ion binding"/>
    <property type="evidence" value="ECO:0007669"/>
    <property type="project" value="UniProtKB-KW"/>
</dbReference>
<dbReference type="AlphaFoldDB" id="A0A835LEF7"/>
<dbReference type="SUPFAM" id="SSF55811">
    <property type="entry name" value="Nudix"/>
    <property type="match status" value="1"/>
</dbReference>
<keyword evidence="4" id="KW-0479">Metal-binding</keyword>
<dbReference type="InterPro" id="IPR047198">
    <property type="entry name" value="DDP-like_NUDIX"/>
</dbReference>
<dbReference type="Proteomes" id="UP000631114">
    <property type="component" value="Unassembled WGS sequence"/>
</dbReference>
<dbReference type="PROSITE" id="PS00893">
    <property type="entry name" value="NUDIX_BOX"/>
    <property type="match status" value="1"/>
</dbReference>
<dbReference type="OrthoDB" id="2011998at2759"/>
<dbReference type="GO" id="GO:0005634">
    <property type="term" value="C:nucleus"/>
    <property type="evidence" value="ECO:0007669"/>
    <property type="project" value="TreeGrafter"/>
</dbReference>
<dbReference type="FunFam" id="3.90.79.10:FF:000022">
    <property type="entry name" value="Nudix hydrolase 17, mitochondrial"/>
    <property type="match status" value="1"/>
</dbReference>
<dbReference type="Gene3D" id="3.90.79.10">
    <property type="entry name" value="Nucleoside Triphosphate Pyrophosphohydrolase"/>
    <property type="match status" value="1"/>
</dbReference>
<reference evidence="9 10" key="1">
    <citation type="submission" date="2020-10" db="EMBL/GenBank/DDBJ databases">
        <title>The Coptis chinensis genome and diversification of protoberbering-type alkaloids.</title>
        <authorList>
            <person name="Wang B."/>
            <person name="Shu S."/>
            <person name="Song C."/>
            <person name="Liu Y."/>
        </authorList>
    </citation>
    <scope>NUCLEOTIDE SEQUENCE [LARGE SCALE GENOMIC DNA]</scope>
    <source>
        <strain evidence="9">HL-2020</strain>
        <tissue evidence="9">Leaf</tissue>
    </source>
</reference>
<gene>
    <name evidence="9" type="ORF">IFM89_015064</name>
</gene>
<evidence type="ECO:0000259" key="8">
    <source>
        <dbReference type="PROSITE" id="PS51462"/>
    </source>
</evidence>
<dbReference type="InterPro" id="IPR015797">
    <property type="entry name" value="NUDIX_hydrolase-like_dom_sf"/>
</dbReference>
<keyword evidence="7" id="KW-0464">Manganese</keyword>
<comment type="caution">
    <text evidence="9">The sequence shown here is derived from an EMBL/GenBank/DDBJ whole genome shotgun (WGS) entry which is preliminary data.</text>
</comment>
<evidence type="ECO:0000256" key="3">
    <source>
        <dbReference type="ARBA" id="ARBA00005582"/>
    </source>
</evidence>
<evidence type="ECO:0000256" key="5">
    <source>
        <dbReference type="ARBA" id="ARBA00022801"/>
    </source>
</evidence>
<comment type="cofactor">
    <cofactor evidence="2">
        <name>Mg(2+)</name>
        <dbReference type="ChEBI" id="CHEBI:18420"/>
    </cofactor>
</comment>
<dbReference type="EMBL" id="JADFTS010000008">
    <property type="protein sequence ID" value="KAF9592493.1"/>
    <property type="molecule type" value="Genomic_DNA"/>
</dbReference>
<accession>A0A835LEF7</accession>
<feature type="domain" description="Nudix hydrolase" evidence="8">
    <location>
        <begin position="18"/>
        <end position="152"/>
    </location>
</feature>
<keyword evidence="10" id="KW-1185">Reference proteome</keyword>
<comment type="similarity">
    <text evidence="3">Belongs to the Nudix hydrolase family.</text>
</comment>
<name>A0A835LEF7_9MAGN</name>
<dbReference type="PROSITE" id="PS51462">
    <property type="entry name" value="NUDIX"/>
    <property type="match status" value="1"/>
</dbReference>
<dbReference type="InterPro" id="IPR000086">
    <property type="entry name" value="NUDIX_hydrolase_dom"/>
</dbReference>
<evidence type="ECO:0000256" key="6">
    <source>
        <dbReference type="ARBA" id="ARBA00022842"/>
    </source>
</evidence>